<dbReference type="SUPFAM" id="SSF90112">
    <property type="entry name" value="Neurotransmitter-gated ion-channel transmembrane pore"/>
    <property type="match status" value="1"/>
</dbReference>
<proteinExistence type="inferred from homology"/>
<dbReference type="AlphaFoldDB" id="A0A9J7N8F6"/>
<keyword evidence="12 13" id="KW-0407">Ion channel</keyword>
<reference evidence="18" key="2">
    <citation type="submission" date="2025-08" db="UniProtKB">
        <authorList>
            <consortium name="RefSeq"/>
        </authorList>
    </citation>
    <scope>IDENTIFICATION</scope>
    <source>
        <strain evidence="18">S238N-H82</strain>
        <tissue evidence="18">Testes</tissue>
    </source>
</reference>
<dbReference type="RefSeq" id="XP_035693526.1">
    <property type="nucleotide sequence ID" value="XM_035837633.1"/>
</dbReference>
<feature type="transmembrane region" description="Helical" evidence="13">
    <location>
        <begin position="331"/>
        <end position="349"/>
    </location>
</feature>
<evidence type="ECO:0000256" key="12">
    <source>
        <dbReference type="ARBA" id="ARBA00023303"/>
    </source>
</evidence>
<dbReference type="GO" id="GO:0005886">
    <property type="term" value="C:plasma membrane"/>
    <property type="evidence" value="ECO:0007669"/>
    <property type="project" value="UniProtKB-SubCell"/>
</dbReference>
<dbReference type="InterPro" id="IPR006029">
    <property type="entry name" value="Neurotrans-gated_channel_TM"/>
</dbReference>
<dbReference type="Gene3D" id="2.70.170.10">
    <property type="entry name" value="Neurotransmitter-gated ion-channel ligand-binding domain"/>
    <property type="match status" value="1"/>
</dbReference>
<feature type="transmembrane region" description="Helical" evidence="13">
    <location>
        <begin position="300"/>
        <end position="324"/>
    </location>
</feature>
<keyword evidence="7 13" id="KW-1133">Transmembrane helix</keyword>
<feature type="domain" description="Neurotransmitter-gated ion-channel transmembrane" evidence="16">
    <location>
        <begin position="308"/>
        <end position="404"/>
    </location>
</feature>
<organism evidence="17 18">
    <name type="scientific">Branchiostoma floridae</name>
    <name type="common">Florida lancelet</name>
    <name type="synonym">Amphioxus</name>
    <dbReference type="NCBI Taxonomy" id="7739"/>
    <lineage>
        <taxon>Eukaryota</taxon>
        <taxon>Metazoa</taxon>
        <taxon>Chordata</taxon>
        <taxon>Cephalochordata</taxon>
        <taxon>Leptocardii</taxon>
        <taxon>Amphioxiformes</taxon>
        <taxon>Branchiostomatidae</taxon>
        <taxon>Branchiostoma</taxon>
    </lineage>
</organism>
<dbReference type="Proteomes" id="UP000001554">
    <property type="component" value="Chromosome 12"/>
</dbReference>
<evidence type="ECO:0000256" key="9">
    <source>
        <dbReference type="ARBA" id="ARBA00023136"/>
    </source>
</evidence>
<dbReference type="PRINTS" id="PR00253">
    <property type="entry name" value="GABAARECEPTR"/>
</dbReference>
<keyword evidence="9 13" id="KW-0472">Membrane</keyword>
<evidence type="ECO:0000259" key="16">
    <source>
        <dbReference type="Pfam" id="PF02932"/>
    </source>
</evidence>
<evidence type="ECO:0000256" key="13">
    <source>
        <dbReference type="RuleBase" id="RU000687"/>
    </source>
</evidence>
<dbReference type="FunFam" id="2.70.170.10:FF:000014">
    <property type="entry name" value="Glycine receptor subunit beta"/>
    <property type="match status" value="1"/>
</dbReference>
<evidence type="ECO:0000313" key="18">
    <source>
        <dbReference type="RefSeq" id="XP_035693526.1"/>
    </source>
</evidence>
<comment type="subcellular location">
    <subcellularLocation>
        <location evidence="2">Cell membrane</location>
    </subcellularLocation>
    <subcellularLocation>
        <location evidence="1">Membrane</location>
        <topology evidence="1">Multi-pass membrane protein</topology>
    </subcellularLocation>
</comment>
<dbReference type="PRINTS" id="PR00252">
    <property type="entry name" value="NRIONCHANNEL"/>
</dbReference>
<keyword evidence="3 13" id="KW-0813">Transport</keyword>
<protein>
    <submittedName>
        <fullName evidence="18">Glycine receptor subunit alphaZ1-like isoform X1</fullName>
    </submittedName>
</protein>
<keyword evidence="10" id="KW-0869">Chloride channel</keyword>
<dbReference type="OMA" id="WMMICIT"/>
<feature type="region of interest" description="Disordered" evidence="14">
    <location>
        <begin position="421"/>
        <end position="465"/>
    </location>
</feature>
<comment type="similarity">
    <text evidence="13">Belongs to the ligand-gated ion channel (TC 1.A.9) family.</text>
</comment>
<dbReference type="SUPFAM" id="SSF63712">
    <property type="entry name" value="Nicotinic receptor ligand binding domain-like"/>
    <property type="match status" value="1"/>
</dbReference>
<dbReference type="InterPro" id="IPR006201">
    <property type="entry name" value="Neur_channel"/>
</dbReference>
<evidence type="ECO:0000256" key="2">
    <source>
        <dbReference type="ARBA" id="ARBA00004236"/>
    </source>
</evidence>
<evidence type="ECO:0000256" key="3">
    <source>
        <dbReference type="ARBA" id="ARBA00022448"/>
    </source>
</evidence>
<accession>A0A9J7N8F6</accession>
<dbReference type="NCBIfam" id="TIGR00860">
    <property type="entry name" value="LIC"/>
    <property type="match status" value="1"/>
</dbReference>
<dbReference type="InterPro" id="IPR018000">
    <property type="entry name" value="Neurotransmitter_ion_chnl_CS"/>
</dbReference>
<keyword evidence="17" id="KW-1185">Reference proteome</keyword>
<keyword evidence="11" id="KW-0868">Chloride</keyword>
<dbReference type="InterPro" id="IPR006028">
    <property type="entry name" value="GABAA/Glycine_rcpt"/>
</dbReference>
<dbReference type="Pfam" id="PF02932">
    <property type="entry name" value="Neur_chan_memb"/>
    <property type="match status" value="1"/>
</dbReference>
<name>A0A9J7N8F6_BRAFL</name>
<feature type="region of interest" description="Disordered" evidence="14">
    <location>
        <begin position="48"/>
        <end position="88"/>
    </location>
</feature>
<dbReference type="GO" id="GO:0034707">
    <property type="term" value="C:chloride channel complex"/>
    <property type="evidence" value="ECO:0007669"/>
    <property type="project" value="UniProtKB-KW"/>
</dbReference>
<dbReference type="InterPro" id="IPR038050">
    <property type="entry name" value="Neuro_actylchol_rec"/>
</dbReference>
<dbReference type="KEGG" id="bfo:118427719"/>
<evidence type="ECO:0000259" key="15">
    <source>
        <dbReference type="Pfam" id="PF02931"/>
    </source>
</evidence>
<feature type="compositionally biased region" description="Basic residues" evidence="14">
    <location>
        <begin position="455"/>
        <end position="465"/>
    </location>
</feature>
<dbReference type="InterPro" id="IPR036734">
    <property type="entry name" value="Neur_chan_lig-bd_sf"/>
</dbReference>
<feature type="chain" id="PRO_5039962439" evidence="13">
    <location>
        <begin position="29"/>
        <end position="510"/>
    </location>
</feature>
<evidence type="ECO:0000256" key="14">
    <source>
        <dbReference type="SAM" id="MobiDB-lite"/>
    </source>
</evidence>
<feature type="domain" description="Neurotransmitter-gated ion-channel ligand-binding" evidence="15">
    <location>
        <begin position="98"/>
        <end position="277"/>
    </location>
</feature>
<evidence type="ECO:0000313" key="17">
    <source>
        <dbReference type="Proteomes" id="UP000001554"/>
    </source>
</evidence>
<dbReference type="Gene3D" id="1.20.58.390">
    <property type="entry name" value="Neurotransmitter-gated ion-channel transmembrane domain"/>
    <property type="match status" value="1"/>
</dbReference>
<evidence type="ECO:0000256" key="10">
    <source>
        <dbReference type="ARBA" id="ARBA00023173"/>
    </source>
</evidence>
<dbReference type="InterPro" id="IPR006202">
    <property type="entry name" value="Neur_chan_lig-bd"/>
</dbReference>
<dbReference type="CDD" id="cd19049">
    <property type="entry name" value="LGIC_TM_anion"/>
    <property type="match status" value="1"/>
</dbReference>
<dbReference type="PROSITE" id="PS00236">
    <property type="entry name" value="NEUROTR_ION_CHANNEL"/>
    <property type="match status" value="1"/>
</dbReference>
<feature type="signal peptide" evidence="13">
    <location>
        <begin position="1"/>
        <end position="28"/>
    </location>
</feature>
<dbReference type="GO" id="GO:0004888">
    <property type="term" value="F:transmembrane signaling receptor activity"/>
    <property type="evidence" value="ECO:0007669"/>
    <property type="project" value="InterPro"/>
</dbReference>
<evidence type="ECO:0000256" key="4">
    <source>
        <dbReference type="ARBA" id="ARBA00022475"/>
    </source>
</evidence>
<evidence type="ECO:0000256" key="1">
    <source>
        <dbReference type="ARBA" id="ARBA00004141"/>
    </source>
</evidence>
<keyword evidence="4" id="KW-1003">Cell membrane</keyword>
<feature type="transmembrane region" description="Helical" evidence="13">
    <location>
        <begin position="365"/>
        <end position="388"/>
    </location>
</feature>
<evidence type="ECO:0000256" key="7">
    <source>
        <dbReference type="ARBA" id="ARBA00022989"/>
    </source>
</evidence>
<dbReference type="Pfam" id="PF02931">
    <property type="entry name" value="Neur_chan_LBD"/>
    <property type="match status" value="1"/>
</dbReference>
<evidence type="ECO:0000256" key="8">
    <source>
        <dbReference type="ARBA" id="ARBA00023065"/>
    </source>
</evidence>
<keyword evidence="5 13" id="KW-0812">Transmembrane</keyword>
<dbReference type="GO" id="GO:0005254">
    <property type="term" value="F:chloride channel activity"/>
    <property type="evidence" value="ECO:0007669"/>
    <property type="project" value="UniProtKB-KW"/>
</dbReference>
<dbReference type="GO" id="GO:0005230">
    <property type="term" value="F:extracellular ligand-gated monoatomic ion channel activity"/>
    <property type="evidence" value="ECO:0007669"/>
    <property type="project" value="InterPro"/>
</dbReference>
<dbReference type="GeneID" id="118427719"/>
<reference evidence="17" key="1">
    <citation type="journal article" date="2020" name="Nat. Ecol. Evol.">
        <title>Deeply conserved synteny resolves early events in vertebrate evolution.</title>
        <authorList>
            <person name="Simakov O."/>
            <person name="Marletaz F."/>
            <person name="Yue J.X."/>
            <person name="O'Connell B."/>
            <person name="Jenkins J."/>
            <person name="Brandt A."/>
            <person name="Calef R."/>
            <person name="Tung C.H."/>
            <person name="Huang T.K."/>
            <person name="Schmutz J."/>
            <person name="Satoh N."/>
            <person name="Yu J.K."/>
            <person name="Putnam N.H."/>
            <person name="Green R.E."/>
            <person name="Rokhsar D.S."/>
        </authorList>
    </citation>
    <scope>NUCLEOTIDE SEQUENCE [LARGE SCALE GENOMIC DNA]</scope>
    <source>
        <strain evidence="17">S238N-H82</strain>
    </source>
</reference>
<evidence type="ECO:0000256" key="11">
    <source>
        <dbReference type="ARBA" id="ARBA00023214"/>
    </source>
</evidence>
<gene>
    <name evidence="18" type="primary">LOC118427719</name>
</gene>
<feature type="transmembrane region" description="Helical" evidence="13">
    <location>
        <begin position="487"/>
        <end position="507"/>
    </location>
</feature>
<evidence type="ECO:0000256" key="5">
    <source>
        <dbReference type="ARBA" id="ARBA00022692"/>
    </source>
</evidence>
<dbReference type="PANTHER" id="PTHR18945">
    <property type="entry name" value="NEUROTRANSMITTER GATED ION CHANNEL"/>
    <property type="match status" value="1"/>
</dbReference>
<keyword evidence="8 13" id="KW-0406">Ion transport</keyword>
<sequence>MAMSKHMLVKISLLVCAVLSQYGMVLEAMGVFPYGRYTRDVSHTANGALPPPAVNSVRPPPEDQPETFPGPREIPRDKEDDFDNSTIDTVDDKVTPTKVFVSMLKKYDERVRPDFKGSPVKIFCRLVVNNLGSVKAASMDYIVTVFMRQRWIDSRLQHYDYNDTIILSSRNLDRVWLPDIFFVNEKAAGFISTTGNNKMLRIYPNGEVLYSEKYTMLLKCRMNFEMFPMDTQVCTLQTESYSHTDKDLLLIWDENPVVLSGDIELPEYILRGKRYTTCDNDRDIGTFTCLEAQFKLVRRLGFYLLSSYIPSIMITVLSWLTFWISPEIAPARVALGITTVLTSTALFGVNRQTMPRFSYIRAMDIWMMVCISFVFGALVEFIAVHFIFKRHKKFGFPKKVRNLVGLNKHWKFKYRKQVSRARGESPPFGGSQRELLAGGNTSQDNTPLDLEQGTPKKKRRRPRRRTAAEVTLLYQTRARRIDLVSRVVFPTTFTFFNIAYWTVYLSWYEA</sequence>
<keyword evidence="6 13" id="KW-0732">Signal</keyword>
<evidence type="ECO:0000256" key="6">
    <source>
        <dbReference type="ARBA" id="ARBA00022729"/>
    </source>
</evidence>
<dbReference type="InterPro" id="IPR036719">
    <property type="entry name" value="Neuro-gated_channel_TM_sf"/>
</dbReference>